<protein>
    <submittedName>
        <fullName evidence="2">Uncharacterized protein</fullName>
    </submittedName>
</protein>
<keyword evidence="3" id="KW-1185">Reference proteome</keyword>
<keyword evidence="1" id="KW-0812">Transmembrane</keyword>
<gene>
    <name evidence="2" type="ORF">ACHAWO_003303</name>
</gene>
<proteinExistence type="predicted"/>
<evidence type="ECO:0000313" key="2">
    <source>
        <dbReference type="EMBL" id="KAL3780357.1"/>
    </source>
</evidence>
<organism evidence="2 3">
    <name type="scientific">Cyclotella atomus</name>
    <dbReference type="NCBI Taxonomy" id="382360"/>
    <lineage>
        <taxon>Eukaryota</taxon>
        <taxon>Sar</taxon>
        <taxon>Stramenopiles</taxon>
        <taxon>Ochrophyta</taxon>
        <taxon>Bacillariophyta</taxon>
        <taxon>Coscinodiscophyceae</taxon>
        <taxon>Thalassiosirophycidae</taxon>
        <taxon>Stephanodiscales</taxon>
        <taxon>Stephanodiscaceae</taxon>
        <taxon>Cyclotella</taxon>
    </lineage>
</organism>
<evidence type="ECO:0000256" key="1">
    <source>
        <dbReference type="SAM" id="Phobius"/>
    </source>
</evidence>
<feature type="transmembrane region" description="Helical" evidence="1">
    <location>
        <begin position="86"/>
        <end position="102"/>
    </location>
</feature>
<comment type="caution">
    <text evidence="2">The sequence shown here is derived from an EMBL/GenBank/DDBJ whole genome shotgun (WGS) entry which is preliminary data.</text>
</comment>
<keyword evidence="1" id="KW-0472">Membrane</keyword>
<reference evidence="2 3" key="1">
    <citation type="submission" date="2024-10" db="EMBL/GenBank/DDBJ databases">
        <title>Updated reference genomes for cyclostephanoid diatoms.</title>
        <authorList>
            <person name="Roberts W.R."/>
            <person name="Alverson A.J."/>
        </authorList>
    </citation>
    <scope>NUCLEOTIDE SEQUENCE [LARGE SCALE GENOMIC DNA]</scope>
    <source>
        <strain evidence="2 3">AJA010-31</strain>
    </source>
</reference>
<dbReference type="EMBL" id="JALLPJ020000894">
    <property type="protein sequence ID" value="KAL3780357.1"/>
    <property type="molecule type" value="Genomic_DNA"/>
</dbReference>
<keyword evidence="1" id="KW-1133">Transmembrane helix</keyword>
<evidence type="ECO:0000313" key="3">
    <source>
        <dbReference type="Proteomes" id="UP001530400"/>
    </source>
</evidence>
<accession>A0ABD3NX89</accession>
<dbReference type="Proteomes" id="UP001530400">
    <property type="component" value="Unassembled WGS sequence"/>
</dbReference>
<name>A0ABD3NX89_9STRA</name>
<dbReference type="AlphaFoldDB" id="A0ABD3NX89"/>
<sequence>MRQQVWGFKHALFRSTSFWSISKPWLRCSFTFVLVLRLRGIQGHAVGTYLGGLGQGSGGARPSALQVGGALMLGAYKLKGYGVKMRMAWSAFVFIVAAVLFVDNCNLVHMCVDPEISDKEFFPGNNVLCISG</sequence>